<name>A0ABD0JML5_9CAEN</name>
<gene>
    <name evidence="2" type="ORF">BaRGS_00032711</name>
</gene>
<organism evidence="2 3">
    <name type="scientific">Batillaria attramentaria</name>
    <dbReference type="NCBI Taxonomy" id="370345"/>
    <lineage>
        <taxon>Eukaryota</taxon>
        <taxon>Metazoa</taxon>
        <taxon>Spiralia</taxon>
        <taxon>Lophotrochozoa</taxon>
        <taxon>Mollusca</taxon>
        <taxon>Gastropoda</taxon>
        <taxon>Caenogastropoda</taxon>
        <taxon>Sorbeoconcha</taxon>
        <taxon>Cerithioidea</taxon>
        <taxon>Batillariidae</taxon>
        <taxon>Batillaria</taxon>
    </lineage>
</organism>
<dbReference type="AlphaFoldDB" id="A0ABD0JML5"/>
<feature type="region of interest" description="Disordered" evidence="1">
    <location>
        <begin position="40"/>
        <end position="62"/>
    </location>
</feature>
<evidence type="ECO:0000256" key="1">
    <source>
        <dbReference type="SAM" id="MobiDB-lite"/>
    </source>
</evidence>
<dbReference type="EMBL" id="JACVVK020000386">
    <property type="protein sequence ID" value="KAK7476084.1"/>
    <property type="molecule type" value="Genomic_DNA"/>
</dbReference>
<comment type="caution">
    <text evidence="2">The sequence shown here is derived from an EMBL/GenBank/DDBJ whole genome shotgun (WGS) entry which is preliminary data.</text>
</comment>
<protein>
    <submittedName>
        <fullName evidence="2">Uncharacterized protein</fullName>
    </submittedName>
</protein>
<proteinExistence type="predicted"/>
<evidence type="ECO:0000313" key="2">
    <source>
        <dbReference type="EMBL" id="KAK7476084.1"/>
    </source>
</evidence>
<dbReference type="Proteomes" id="UP001519460">
    <property type="component" value="Unassembled WGS sequence"/>
</dbReference>
<sequence length="177" mass="20050">MTDLGGIKTLPAQAVPQLCERFCQPSEHFLSLVTSEHCIHHSSSGGKKRSRRTRELSRSQEGKNGHTVPFVCGNYYGARHRSATVALSGCSRGSHAEHVRDTHFLPRRIIPGVKAYFLPRRIIPGVKAYFRPRRIIPGVKAYFLPRRIIPGVKAYFLPRRIIPGVKAYFLPRRIIPE</sequence>
<evidence type="ECO:0000313" key="3">
    <source>
        <dbReference type="Proteomes" id="UP001519460"/>
    </source>
</evidence>
<feature type="compositionally biased region" description="Basic and acidic residues" evidence="1">
    <location>
        <begin position="53"/>
        <end position="62"/>
    </location>
</feature>
<accession>A0ABD0JML5</accession>
<reference evidence="2 3" key="1">
    <citation type="journal article" date="2023" name="Sci. Data">
        <title>Genome assembly of the Korean intertidal mud-creeper Batillaria attramentaria.</title>
        <authorList>
            <person name="Patra A.K."/>
            <person name="Ho P.T."/>
            <person name="Jun S."/>
            <person name="Lee S.J."/>
            <person name="Kim Y."/>
            <person name="Won Y.J."/>
        </authorList>
    </citation>
    <scope>NUCLEOTIDE SEQUENCE [LARGE SCALE GENOMIC DNA]</scope>
    <source>
        <strain evidence="2">Wonlab-2016</strain>
    </source>
</reference>
<keyword evidence="3" id="KW-1185">Reference proteome</keyword>